<name>A0AAJ0HK26_9PEZI</name>
<organism evidence="1 2">
    <name type="scientific">Lasiosphaeria hispida</name>
    <dbReference type="NCBI Taxonomy" id="260671"/>
    <lineage>
        <taxon>Eukaryota</taxon>
        <taxon>Fungi</taxon>
        <taxon>Dikarya</taxon>
        <taxon>Ascomycota</taxon>
        <taxon>Pezizomycotina</taxon>
        <taxon>Sordariomycetes</taxon>
        <taxon>Sordariomycetidae</taxon>
        <taxon>Sordariales</taxon>
        <taxon>Lasiosphaeriaceae</taxon>
        <taxon>Lasiosphaeria</taxon>
    </lineage>
</organism>
<reference evidence="1" key="1">
    <citation type="journal article" date="2023" name="Mol. Phylogenet. Evol.">
        <title>Genome-scale phylogeny and comparative genomics of the fungal order Sordariales.</title>
        <authorList>
            <person name="Hensen N."/>
            <person name="Bonometti L."/>
            <person name="Westerberg I."/>
            <person name="Brannstrom I.O."/>
            <person name="Guillou S."/>
            <person name="Cros-Aarteil S."/>
            <person name="Calhoun S."/>
            <person name="Haridas S."/>
            <person name="Kuo A."/>
            <person name="Mondo S."/>
            <person name="Pangilinan J."/>
            <person name="Riley R."/>
            <person name="LaButti K."/>
            <person name="Andreopoulos B."/>
            <person name="Lipzen A."/>
            <person name="Chen C."/>
            <person name="Yan M."/>
            <person name="Daum C."/>
            <person name="Ng V."/>
            <person name="Clum A."/>
            <person name="Steindorff A."/>
            <person name="Ohm R.A."/>
            <person name="Martin F."/>
            <person name="Silar P."/>
            <person name="Natvig D.O."/>
            <person name="Lalanne C."/>
            <person name="Gautier V."/>
            <person name="Ament-Velasquez S.L."/>
            <person name="Kruys A."/>
            <person name="Hutchinson M.I."/>
            <person name="Powell A.J."/>
            <person name="Barry K."/>
            <person name="Miller A.N."/>
            <person name="Grigoriev I.V."/>
            <person name="Debuchy R."/>
            <person name="Gladieux P."/>
            <person name="Hiltunen Thoren M."/>
            <person name="Johannesson H."/>
        </authorList>
    </citation>
    <scope>NUCLEOTIDE SEQUENCE</scope>
    <source>
        <strain evidence="1">CBS 955.72</strain>
    </source>
</reference>
<evidence type="ECO:0000313" key="2">
    <source>
        <dbReference type="Proteomes" id="UP001275084"/>
    </source>
</evidence>
<comment type="caution">
    <text evidence="1">The sequence shown here is derived from an EMBL/GenBank/DDBJ whole genome shotgun (WGS) entry which is preliminary data.</text>
</comment>
<gene>
    <name evidence="1" type="ORF">B0T25DRAFT_425081</name>
</gene>
<evidence type="ECO:0008006" key="3">
    <source>
        <dbReference type="Google" id="ProtNLM"/>
    </source>
</evidence>
<dbReference type="EMBL" id="JAUIQD010000003">
    <property type="protein sequence ID" value="KAK3356357.1"/>
    <property type="molecule type" value="Genomic_DNA"/>
</dbReference>
<dbReference type="Proteomes" id="UP001275084">
    <property type="component" value="Unassembled WGS sequence"/>
</dbReference>
<keyword evidence="2" id="KW-1185">Reference proteome</keyword>
<proteinExistence type="predicted"/>
<dbReference type="CDD" id="cd08161">
    <property type="entry name" value="SET"/>
    <property type="match status" value="1"/>
</dbReference>
<dbReference type="SUPFAM" id="SSF82199">
    <property type="entry name" value="SET domain"/>
    <property type="match status" value="1"/>
</dbReference>
<evidence type="ECO:0000313" key="1">
    <source>
        <dbReference type="EMBL" id="KAK3356357.1"/>
    </source>
</evidence>
<feature type="non-terminal residue" evidence="1">
    <location>
        <position position="1"/>
    </location>
</feature>
<accession>A0AAJ0HK26</accession>
<sequence length="423" mass="48814">AELRKVETEIKRADELCRIPSFDENDPPSQELFKLAAAVHSRYAVRQFCSIVRTYREPNTSRLPVNVGGDLFTRATRRLANISSARKEKLIIRLNEFYLAEDIDNSRDGGLRADPDFTRRVREDARWDQHTYDRHVKNGRKWRKICKGSGNGAGLLCFLFLKQQDDFFKISPSAFRDMTDSAIRVFSQLLDSDYIRSLCEVGNALLRSLDGDDVVFRWETTDVALDQLAEAEMLELMQPLRPAAENIYDPDRYPQWRRPPAWLETWPWPANPTRIPDSERQCDFCRKPGCSCINQLLYPKSRPTPQIKSFPKGRLGLQAVASEPGQIAYRMGDPIGCLYGEIAPLGVYDNEQTIEFVKPRPTDENAVCRIRRVDVGNLFWFLNHSHKPLAHFLQTRVSGRWVMEIRAVQDIYDGSEINIDWTK</sequence>
<dbReference type="Gene3D" id="2.170.270.10">
    <property type="entry name" value="SET domain"/>
    <property type="match status" value="1"/>
</dbReference>
<feature type="non-terminal residue" evidence="1">
    <location>
        <position position="423"/>
    </location>
</feature>
<reference evidence="1" key="2">
    <citation type="submission" date="2023-06" db="EMBL/GenBank/DDBJ databases">
        <authorList>
            <consortium name="Lawrence Berkeley National Laboratory"/>
            <person name="Haridas S."/>
            <person name="Hensen N."/>
            <person name="Bonometti L."/>
            <person name="Westerberg I."/>
            <person name="Brannstrom I.O."/>
            <person name="Guillou S."/>
            <person name="Cros-Aarteil S."/>
            <person name="Calhoun S."/>
            <person name="Kuo A."/>
            <person name="Mondo S."/>
            <person name="Pangilinan J."/>
            <person name="Riley R."/>
            <person name="Labutti K."/>
            <person name="Andreopoulos B."/>
            <person name="Lipzen A."/>
            <person name="Chen C."/>
            <person name="Yanf M."/>
            <person name="Daum C."/>
            <person name="Ng V."/>
            <person name="Clum A."/>
            <person name="Steindorff A."/>
            <person name="Ohm R."/>
            <person name="Martin F."/>
            <person name="Silar P."/>
            <person name="Natvig D."/>
            <person name="Lalanne C."/>
            <person name="Gautier V."/>
            <person name="Ament-Velasquez S.L."/>
            <person name="Kruys A."/>
            <person name="Hutchinson M.I."/>
            <person name="Powell A.J."/>
            <person name="Barry K."/>
            <person name="Miller A.N."/>
            <person name="Grigoriev I.V."/>
            <person name="Debuchy R."/>
            <person name="Gladieux P."/>
            <person name="Thoren M.H."/>
            <person name="Johannesson H."/>
        </authorList>
    </citation>
    <scope>NUCLEOTIDE SEQUENCE</scope>
    <source>
        <strain evidence="1">CBS 955.72</strain>
    </source>
</reference>
<dbReference type="InterPro" id="IPR046341">
    <property type="entry name" value="SET_dom_sf"/>
</dbReference>
<protein>
    <recommendedName>
        <fullName evidence="3">SET domain-containing protein</fullName>
    </recommendedName>
</protein>
<dbReference type="AlphaFoldDB" id="A0AAJ0HK26"/>